<keyword evidence="3" id="KW-1185">Reference proteome</keyword>
<dbReference type="GeneID" id="108832440"/>
<dbReference type="KEGG" id="rsz:108832440"/>
<keyword evidence="2" id="KW-1133">Transmembrane helix</keyword>
<feature type="transmembrane region" description="Helical" evidence="2">
    <location>
        <begin position="20"/>
        <end position="40"/>
    </location>
</feature>
<dbReference type="AlphaFoldDB" id="A0A6J0LMG2"/>
<sequence>MKENIETETSTAETMSGSVWRGLIVGAICILILPRCYKAIRRYRKASKKKNSSRPASRTDTQDSDIVASNEPESRPPPYANLIHEDGRPMLEAEYEEMAAAAAMHMHSPRMDSCSSNLSGVLINQAFAVVEFVLGGPNDSDSD</sequence>
<evidence type="ECO:0000256" key="2">
    <source>
        <dbReference type="SAM" id="Phobius"/>
    </source>
</evidence>
<name>A0A6J0LMG2_RAPSA</name>
<keyword evidence="2" id="KW-0472">Membrane</keyword>
<dbReference type="RefSeq" id="XP_018461430.2">
    <property type="nucleotide sequence ID" value="XM_018605928.2"/>
</dbReference>
<dbReference type="Proteomes" id="UP000504610">
    <property type="component" value="Unplaced"/>
</dbReference>
<protein>
    <submittedName>
        <fullName evidence="4">Uncharacterized protein LOC108832440</fullName>
    </submittedName>
</protein>
<evidence type="ECO:0000256" key="1">
    <source>
        <dbReference type="SAM" id="MobiDB-lite"/>
    </source>
</evidence>
<evidence type="ECO:0000313" key="3">
    <source>
        <dbReference type="Proteomes" id="UP000504610"/>
    </source>
</evidence>
<organism evidence="3 4">
    <name type="scientific">Raphanus sativus</name>
    <name type="common">Radish</name>
    <name type="synonym">Raphanus raphanistrum var. sativus</name>
    <dbReference type="NCBI Taxonomy" id="3726"/>
    <lineage>
        <taxon>Eukaryota</taxon>
        <taxon>Viridiplantae</taxon>
        <taxon>Streptophyta</taxon>
        <taxon>Embryophyta</taxon>
        <taxon>Tracheophyta</taxon>
        <taxon>Spermatophyta</taxon>
        <taxon>Magnoliopsida</taxon>
        <taxon>eudicotyledons</taxon>
        <taxon>Gunneridae</taxon>
        <taxon>Pentapetalae</taxon>
        <taxon>rosids</taxon>
        <taxon>malvids</taxon>
        <taxon>Brassicales</taxon>
        <taxon>Brassicaceae</taxon>
        <taxon>Brassiceae</taxon>
        <taxon>Raphanus</taxon>
    </lineage>
</organism>
<keyword evidence="2" id="KW-0812">Transmembrane</keyword>
<accession>A0A6J0LMG2</accession>
<evidence type="ECO:0000313" key="4">
    <source>
        <dbReference type="RefSeq" id="XP_018461430.2"/>
    </source>
</evidence>
<proteinExistence type="predicted"/>
<reference evidence="4" key="1">
    <citation type="submission" date="2025-08" db="UniProtKB">
        <authorList>
            <consortium name="RefSeq"/>
        </authorList>
    </citation>
    <scope>IDENTIFICATION</scope>
    <source>
        <tissue evidence="4">Leaf</tissue>
    </source>
</reference>
<feature type="region of interest" description="Disordered" evidence="1">
    <location>
        <begin position="45"/>
        <end position="81"/>
    </location>
</feature>
<gene>
    <name evidence="4" type="primary">LOC108832440</name>
</gene>